<organism evidence="1 2">
    <name type="scientific">Aquamicrobium segne</name>
    <dbReference type="NCBI Taxonomy" id="469547"/>
    <lineage>
        <taxon>Bacteria</taxon>
        <taxon>Pseudomonadati</taxon>
        <taxon>Pseudomonadota</taxon>
        <taxon>Alphaproteobacteria</taxon>
        <taxon>Hyphomicrobiales</taxon>
        <taxon>Phyllobacteriaceae</taxon>
        <taxon>Aquamicrobium</taxon>
    </lineage>
</organism>
<keyword evidence="2" id="KW-1185">Reference proteome</keyword>
<proteinExistence type="predicted"/>
<dbReference type="EMBL" id="JBHSLL010000012">
    <property type="protein sequence ID" value="MFC5385182.1"/>
    <property type="molecule type" value="Genomic_DNA"/>
</dbReference>
<evidence type="ECO:0000313" key="2">
    <source>
        <dbReference type="Proteomes" id="UP001596016"/>
    </source>
</evidence>
<sequence length="537" mass="59483">MTELVVATLLWEPNAKSLRFSQCYDEAWVRRLFNGFSRNLSIDFRKVLYTDRQRDLPADIEQIVIPGLGQSGYADCIRPYELNQPMILCGLDTVVTGNVDHLAEYVLAGGQYALPRDPYTPSQACNGVALAPAGMARIAAEHDGANDMVHVRRYPHAFIDDVFPGQVVSYKGHVELHGIGDARIVYFHGDRKPHQLGDAWIAKHWRHAKTALCLGGADGVEKEWKAALELGSLDYVVACNDVGAIWPGRLDAWVTLHPEKMAGWREQRRANGHPDAKRYLVHGDYVPDWAELVEFRFPGQGDSGSSGLFTAKAALIDLGADRAVLAGIPMVRSSHFFDAVQWEAAGGYRAVWEALRPEYCARIRSMSGWTAHFFGPPTTEWLATGSTDADVPAPTLESTRMSKVKLTKIAYEPHPVSLERKRELNAKGYKILDARFAPADAKPVADDVDGYPSDDEMRAVIEATTGKAPHHKTGRPKLIEQYVAAKADPQDETASNGLTRREIEADLTGMEVEFDPADKLDDLAALRDLSREERNKA</sequence>
<reference evidence="2" key="1">
    <citation type="journal article" date="2019" name="Int. J. Syst. Evol. Microbiol.">
        <title>The Global Catalogue of Microorganisms (GCM) 10K type strain sequencing project: providing services to taxonomists for standard genome sequencing and annotation.</title>
        <authorList>
            <consortium name="The Broad Institute Genomics Platform"/>
            <consortium name="The Broad Institute Genome Sequencing Center for Infectious Disease"/>
            <person name="Wu L."/>
            <person name="Ma J."/>
        </authorList>
    </citation>
    <scope>NUCLEOTIDE SEQUENCE [LARGE SCALE GENOMIC DNA]</scope>
    <source>
        <strain evidence="2">CGMCC 4.1415</strain>
    </source>
</reference>
<protein>
    <submittedName>
        <fullName evidence="1">Uncharacterized protein</fullName>
    </submittedName>
</protein>
<evidence type="ECO:0000313" key="1">
    <source>
        <dbReference type="EMBL" id="MFC5385182.1"/>
    </source>
</evidence>
<accession>A0ABW0GWB4</accession>
<dbReference type="RefSeq" id="WP_378228072.1">
    <property type="nucleotide sequence ID" value="NZ_JBHSLL010000012.1"/>
</dbReference>
<name>A0ABW0GWB4_9HYPH</name>
<comment type="caution">
    <text evidence="1">The sequence shown here is derived from an EMBL/GenBank/DDBJ whole genome shotgun (WGS) entry which is preliminary data.</text>
</comment>
<dbReference type="Proteomes" id="UP001596016">
    <property type="component" value="Unassembled WGS sequence"/>
</dbReference>
<gene>
    <name evidence="1" type="ORF">ACFPLB_04280</name>
</gene>